<comment type="caution">
    <text evidence="10">The sequence shown here is derived from an EMBL/GenBank/DDBJ whole genome shotgun (WGS) entry which is preliminary data.</text>
</comment>
<accession>A0A7K0G7M1</accession>
<name>A0A7K0G7M1_9ACTN</name>
<evidence type="ECO:0000256" key="6">
    <source>
        <dbReference type="ARBA" id="ARBA00022989"/>
    </source>
</evidence>
<evidence type="ECO:0000256" key="5">
    <source>
        <dbReference type="ARBA" id="ARBA00022692"/>
    </source>
</evidence>
<evidence type="ECO:0000256" key="2">
    <source>
        <dbReference type="ARBA" id="ARBA00006739"/>
    </source>
</evidence>
<feature type="domain" description="Glycosyltransferase 2-like" evidence="9">
    <location>
        <begin position="7"/>
        <end position="159"/>
    </location>
</feature>
<dbReference type="GO" id="GO:0016757">
    <property type="term" value="F:glycosyltransferase activity"/>
    <property type="evidence" value="ECO:0007669"/>
    <property type="project" value="UniProtKB-KW"/>
</dbReference>
<evidence type="ECO:0000313" key="10">
    <source>
        <dbReference type="EMBL" id="MRX79785.1"/>
    </source>
</evidence>
<dbReference type="SUPFAM" id="SSF53448">
    <property type="entry name" value="Nucleotide-diphospho-sugar transferases"/>
    <property type="match status" value="1"/>
</dbReference>
<dbReference type="InterPro" id="IPR029044">
    <property type="entry name" value="Nucleotide-diphossugar_trans"/>
</dbReference>
<evidence type="ECO:0000259" key="9">
    <source>
        <dbReference type="Pfam" id="PF00535"/>
    </source>
</evidence>
<dbReference type="InterPro" id="IPR050256">
    <property type="entry name" value="Glycosyltransferase_2"/>
</dbReference>
<keyword evidence="11" id="KW-1185">Reference proteome</keyword>
<dbReference type="PANTHER" id="PTHR48090:SF1">
    <property type="entry name" value="PROPHAGE BACTOPRENOL GLUCOSYL TRANSFERASE HOMOLOG"/>
    <property type="match status" value="1"/>
</dbReference>
<dbReference type="CDD" id="cd04187">
    <property type="entry name" value="DPM1_like_bac"/>
    <property type="match status" value="1"/>
</dbReference>
<organism evidence="10 11">
    <name type="scientific">Enorma shizhengliae</name>
    <dbReference type="NCBI Taxonomy" id="2606615"/>
    <lineage>
        <taxon>Bacteria</taxon>
        <taxon>Bacillati</taxon>
        <taxon>Actinomycetota</taxon>
        <taxon>Coriobacteriia</taxon>
        <taxon>Coriobacteriales</taxon>
        <taxon>Coriobacteriaceae</taxon>
        <taxon>Enorma</taxon>
    </lineage>
</organism>
<keyword evidence="3" id="KW-0328">Glycosyltransferase</keyword>
<dbReference type="InterPro" id="IPR001173">
    <property type="entry name" value="Glyco_trans_2-like"/>
</dbReference>
<feature type="transmembrane region" description="Helical" evidence="8">
    <location>
        <begin position="246"/>
        <end position="266"/>
    </location>
</feature>
<keyword evidence="4 10" id="KW-0808">Transferase</keyword>
<dbReference type="Proteomes" id="UP000470010">
    <property type="component" value="Unassembled WGS sequence"/>
</dbReference>
<dbReference type="EMBL" id="VTFZ01000003">
    <property type="protein sequence ID" value="MRX79785.1"/>
    <property type="molecule type" value="Genomic_DNA"/>
</dbReference>
<sequence>MRPLLWIVVPCYNEEEVLPETSKRLAAKLDSLIAREMVSGGSRILLVDDGSSDATWRQIAALHDGNLNGVSAAPGVFCGLKLAHNAGHQNALFAGLMHAYRQGCDCAISLDADLQDDINAIDEMIERHAEGAEIVYGVRNNRDTDTRFKRSTAEAFYSLMRFLGVEMVSDSADYRLMGKRSLGALSEFKETNLFLRGIVPSLGFATAKVYYRRGERFAGESKYPLKKMVSFALEGITSFSIAPVRLITLIGVLAVIVSVVMILYALASLIMGSVVAGWTSLIVSIWLVGGLIMIALGVVGEYVGRTYLEAKGRPRYIVDEVLE</sequence>
<reference evidence="11" key="1">
    <citation type="submission" date="2019-08" db="EMBL/GenBank/DDBJ databases">
        <title>Arthrobacter sp. nov., isolated from plateau pika and Tibetan wild ass.</title>
        <authorList>
            <person name="Ge Y."/>
        </authorList>
    </citation>
    <scope>NUCLEOTIDE SEQUENCE [LARGE SCALE GENOMIC DNA]</scope>
    <source>
        <strain evidence="11">HF-1365</strain>
    </source>
</reference>
<keyword evidence="6 8" id="KW-1133">Transmembrane helix</keyword>
<gene>
    <name evidence="10" type="ORF">GJE22_04100</name>
</gene>
<keyword evidence="7 8" id="KW-0472">Membrane</keyword>
<evidence type="ECO:0000256" key="7">
    <source>
        <dbReference type="ARBA" id="ARBA00023136"/>
    </source>
</evidence>
<protein>
    <submittedName>
        <fullName evidence="10">Glycosyltransferase</fullName>
    </submittedName>
</protein>
<evidence type="ECO:0000256" key="4">
    <source>
        <dbReference type="ARBA" id="ARBA00022679"/>
    </source>
</evidence>
<evidence type="ECO:0000256" key="3">
    <source>
        <dbReference type="ARBA" id="ARBA00022676"/>
    </source>
</evidence>
<evidence type="ECO:0000256" key="1">
    <source>
        <dbReference type="ARBA" id="ARBA00004141"/>
    </source>
</evidence>
<dbReference type="PANTHER" id="PTHR48090">
    <property type="entry name" value="UNDECAPRENYL-PHOSPHATE 4-DEOXY-4-FORMAMIDO-L-ARABINOSE TRANSFERASE-RELATED"/>
    <property type="match status" value="1"/>
</dbReference>
<keyword evidence="5 8" id="KW-0812">Transmembrane</keyword>
<proteinExistence type="inferred from homology"/>
<comment type="subcellular location">
    <subcellularLocation>
        <location evidence="1">Membrane</location>
        <topology evidence="1">Multi-pass membrane protein</topology>
    </subcellularLocation>
</comment>
<dbReference type="GO" id="GO:0005886">
    <property type="term" value="C:plasma membrane"/>
    <property type="evidence" value="ECO:0007669"/>
    <property type="project" value="TreeGrafter"/>
</dbReference>
<dbReference type="AlphaFoldDB" id="A0A7K0G7M1"/>
<comment type="similarity">
    <text evidence="2">Belongs to the glycosyltransferase 2 family.</text>
</comment>
<evidence type="ECO:0000313" key="11">
    <source>
        <dbReference type="Proteomes" id="UP000470010"/>
    </source>
</evidence>
<feature type="transmembrane region" description="Helical" evidence="8">
    <location>
        <begin position="278"/>
        <end position="303"/>
    </location>
</feature>
<dbReference type="Pfam" id="PF00535">
    <property type="entry name" value="Glycos_transf_2"/>
    <property type="match status" value="1"/>
</dbReference>
<evidence type="ECO:0000256" key="8">
    <source>
        <dbReference type="SAM" id="Phobius"/>
    </source>
</evidence>
<dbReference type="Gene3D" id="3.90.550.10">
    <property type="entry name" value="Spore Coat Polysaccharide Biosynthesis Protein SpsA, Chain A"/>
    <property type="match status" value="1"/>
</dbReference>